<evidence type="ECO:0000313" key="3">
    <source>
        <dbReference type="EMBL" id="GMT32552.1"/>
    </source>
</evidence>
<keyword evidence="1" id="KW-0812">Transmembrane</keyword>
<keyword evidence="4" id="KW-1185">Reference proteome</keyword>
<dbReference type="Proteomes" id="UP001432322">
    <property type="component" value="Unassembled WGS sequence"/>
</dbReference>
<evidence type="ECO:0000256" key="1">
    <source>
        <dbReference type="SAM" id="Phobius"/>
    </source>
</evidence>
<feature type="transmembrane region" description="Helical" evidence="1">
    <location>
        <begin position="113"/>
        <end position="135"/>
    </location>
</feature>
<dbReference type="PANTHER" id="PTHR47533:SF4">
    <property type="entry name" value="AB HYDROLASE-1 DOMAIN-CONTAINING PROTEIN"/>
    <property type="match status" value="1"/>
</dbReference>
<sequence length="327" mass="37285">FVMGLHLEFEGGYYPYSYANEDGNVSGAFVEMWKIVAELAKTELTIAKSEGRVSTMQNIFANQTFALLDSMSLNVERHRMFLTSVPFGYYEANFYESTRSADSETTELYFFSVFRWSTLLLLVAAYVVTSICSYLLSRNSRRPGISVVHQFVERVITAIFLISLTLVVFHHAAGFQGNTFIVKKGKETTFEELRSEFEGGKRTAIEQVKDQFPPEQVALFTARKKDAIVHEPDYRRILEMLCTNSANTALLYTNQILEIGQIDHPCELSTVKVSSEVMKEIAQFNNSAYTLGTSTPGYFLYSKQSNRRMIRLVNRVVLRLFQQENVS</sequence>
<dbReference type="EMBL" id="BTSY01000006">
    <property type="protein sequence ID" value="GMT32552.1"/>
    <property type="molecule type" value="Genomic_DNA"/>
</dbReference>
<feature type="transmembrane region" description="Helical" evidence="1">
    <location>
        <begin position="155"/>
        <end position="173"/>
    </location>
</feature>
<keyword evidence="1" id="KW-0472">Membrane</keyword>
<keyword evidence="1" id="KW-1133">Transmembrane helix</keyword>
<accession>A0AAV5WNF5</accession>
<feature type="non-terminal residue" evidence="3">
    <location>
        <position position="327"/>
    </location>
</feature>
<evidence type="ECO:0000259" key="2">
    <source>
        <dbReference type="Pfam" id="PF00497"/>
    </source>
</evidence>
<feature type="domain" description="Solute-binding protein family 3/N-terminal" evidence="2">
    <location>
        <begin position="9"/>
        <end position="182"/>
    </location>
</feature>
<gene>
    <name evidence="3" type="ORF">PFISCL1PPCAC_23849</name>
</gene>
<proteinExistence type="predicted"/>
<evidence type="ECO:0000313" key="4">
    <source>
        <dbReference type="Proteomes" id="UP001432322"/>
    </source>
</evidence>
<organism evidence="3 4">
    <name type="scientific">Pristionchus fissidentatus</name>
    <dbReference type="NCBI Taxonomy" id="1538716"/>
    <lineage>
        <taxon>Eukaryota</taxon>
        <taxon>Metazoa</taxon>
        <taxon>Ecdysozoa</taxon>
        <taxon>Nematoda</taxon>
        <taxon>Chromadorea</taxon>
        <taxon>Rhabditida</taxon>
        <taxon>Rhabditina</taxon>
        <taxon>Diplogasteromorpha</taxon>
        <taxon>Diplogasteroidea</taxon>
        <taxon>Neodiplogasteridae</taxon>
        <taxon>Pristionchus</taxon>
    </lineage>
</organism>
<reference evidence="3" key="1">
    <citation type="submission" date="2023-10" db="EMBL/GenBank/DDBJ databases">
        <title>Genome assembly of Pristionchus species.</title>
        <authorList>
            <person name="Yoshida K."/>
            <person name="Sommer R.J."/>
        </authorList>
    </citation>
    <scope>NUCLEOTIDE SEQUENCE</scope>
    <source>
        <strain evidence="3">RS5133</strain>
    </source>
</reference>
<feature type="non-terminal residue" evidence="3">
    <location>
        <position position="1"/>
    </location>
</feature>
<protein>
    <recommendedName>
        <fullName evidence="2">Solute-binding protein family 3/N-terminal domain-containing protein</fullName>
    </recommendedName>
</protein>
<dbReference type="Pfam" id="PF00497">
    <property type="entry name" value="SBP_bac_3"/>
    <property type="match status" value="1"/>
</dbReference>
<name>A0AAV5WNF5_9BILA</name>
<comment type="caution">
    <text evidence="3">The sequence shown here is derived from an EMBL/GenBank/DDBJ whole genome shotgun (WGS) entry which is preliminary data.</text>
</comment>
<dbReference type="AlphaFoldDB" id="A0AAV5WNF5"/>
<dbReference type="InterPro" id="IPR001638">
    <property type="entry name" value="Solute-binding_3/MltF_N"/>
</dbReference>
<dbReference type="Gene3D" id="3.40.190.10">
    <property type="entry name" value="Periplasmic binding protein-like II"/>
    <property type="match status" value="1"/>
</dbReference>
<dbReference type="SUPFAM" id="SSF53850">
    <property type="entry name" value="Periplasmic binding protein-like II"/>
    <property type="match status" value="1"/>
</dbReference>
<dbReference type="PANTHER" id="PTHR47533">
    <property type="entry name" value="PROTEIN CBG21859"/>
    <property type="match status" value="1"/>
</dbReference>